<proteinExistence type="predicted"/>
<name>A0AC34RIJ5_9BILA</name>
<dbReference type="WBParaSite" id="JU765_v2.g7020.t2">
    <property type="protein sequence ID" value="JU765_v2.g7020.t2"/>
    <property type="gene ID" value="JU765_v2.g7020"/>
</dbReference>
<evidence type="ECO:0000313" key="1">
    <source>
        <dbReference type="Proteomes" id="UP000887576"/>
    </source>
</evidence>
<protein>
    <submittedName>
        <fullName evidence="2">Cap-specific mRNA (nucleoside-2'-O-)-methyltransferase 2</fullName>
    </submittedName>
</protein>
<dbReference type="Proteomes" id="UP000887576">
    <property type="component" value="Unplaced"/>
</dbReference>
<sequence length="609" mass="70071">MNEYMLLERYTQFLTDLETKEVVLKGTWAVEERNVDLIETEKNLNDTKEVVLKGTWAVEGRNVDLIETVKNLNDVKAKTGKFVHRKNWRFHTEWCHALGKNVTFNFGNPTRAYLKMSDLLRRFPKLLSGKYPKFRSLHLCESPGNFVAAIGDFLDGKSWEWKMNSLNPWEWKMNSLNPYFEWNSPDLMLNEDALIIVNESRMFFGTGNSGDIFKFKKEDFENIGKMDLVTADGSFDCTFDPEKQEEMVGPLISREAFLALNALDSGGNLVIKMFTFFLEKTKEILMKLVGSFEEVYIRKPAPSKPGNSEVYVICLNYSGQIQMDNTEETIKMDNTEETIKKINVAAEYFALKQAEAIELNLDLLDTSQFLRCQIDDLKHSFATDYFDKLPEPRFWNSNASIRPIFLLKKERILPQTIQLNSPPFLALDWLKSRRFVVVPKDSVTNGPITNPVFGFHDPDNLKLDFCQLAGQKIPGSDLPPSSSVTLFGLNPWTLAKRDLINKIMLIMADAERVFVSVPPGLNCGILSRFSISCMAILMDVFELDGLPDPGDAIRLKRYRNTSTMTIRLLEEVQREQMISEVLCFVPLNVLSDNFRQFIRFYNGWNTFFQ</sequence>
<organism evidence="1 2">
    <name type="scientific">Panagrolaimus sp. JU765</name>
    <dbReference type="NCBI Taxonomy" id="591449"/>
    <lineage>
        <taxon>Eukaryota</taxon>
        <taxon>Metazoa</taxon>
        <taxon>Ecdysozoa</taxon>
        <taxon>Nematoda</taxon>
        <taxon>Chromadorea</taxon>
        <taxon>Rhabditida</taxon>
        <taxon>Tylenchina</taxon>
        <taxon>Panagrolaimomorpha</taxon>
        <taxon>Panagrolaimoidea</taxon>
        <taxon>Panagrolaimidae</taxon>
        <taxon>Panagrolaimus</taxon>
    </lineage>
</organism>
<evidence type="ECO:0000313" key="2">
    <source>
        <dbReference type="WBParaSite" id="JU765_v2.g7020.t2"/>
    </source>
</evidence>
<reference evidence="2" key="1">
    <citation type="submission" date="2022-11" db="UniProtKB">
        <authorList>
            <consortium name="WormBaseParasite"/>
        </authorList>
    </citation>
    <scope>IDENTIFICATION</scope>
</reference>
<accession>A0AC34RIJ5</accession>